<proteinExistence type="predicted"/>
<evidence type="ECO:0000313" key="1">
    <source>
        <dbReference type="EMBL" id="ARF09661.1"/>
    </source>
</evidence>
<dbReference type="EMBL" id="KY684086">
    <property type="protein sequence ID" value="ARF09661.1"/>
    <property type="molecule type" value="Genomic_DNA"/>
</dbReference>
<sequence>MILQNNGTFKQTLSGIYEYVKNNIKYIMSDPKINDMLDPKNNITTKKCLEENDDDDAAFSESYFLTLIVLMSLYDINIDDA</sequence>
<reference evidence="1" key="1">
    <citation type="journal article" date="2017" name="Science">
        <title>Giant viruses with an expanded complement of translation system components.</title>
        <authorList>
            <person name="Schulz F."/>
            <person name="Yutin N."/>
            <person name="Ivanova N.N."/>
            <person name="Ortega D.R."/>
            <person name="Lee T.K."/>
            <person name="Vierheilig J."/>
            <person name="Daims H."/>
            <person name="Horn M."/>
            <person name="Wagner M."/>
            <person name="Jensen G.J."/>
            <person name="Kyrpides N.C."/>
            <person name="Koonin E.V."/>
            <person name="Woyke T."/>
        </authorList>
    </citation>
    <scope>NUCLEOTIDE SEQUENCE</scope>
    <source>
        <strain evidence="1">ILV1</strain>
    </source>
</reference>
<name>A0A1V0SD93_9VIRU</name>
<gene>
    <name evidence="1" type="ORF">Indivirus_2_40</name>
</gene>
<protein>
    <submittedName>
        <fullName evidence="1">Uncharacterized protein</fullName>
    </submittedName>
</protein>
<organism evidence="1">
    <name type="scientific">Indivirus ILV1</name>
    <dbReference type="NCBI Taxonomy" id="1977633"/>
    <lineage>
        <taxon>Viruses</taxon>
        <taxon>Varidnaviria</taxon>
        <taxon>Bamfordvirae</taxon>
        <taxon>Nucleocytoviricota</taxon>
        <taxon>Megaviricetes</taxon>
        <taxon>Imitervirales</taxon>
        <taxon>Mimiviridae</taxon>
        <taxon>Klosneuvirinae</taxon>
        <taxon>Indivirus</taxon>
    </lineage>
</organism>
<accession>A0A1V0SD93</accession>